<gene>
    <name evidence="2" type="ordered locus">Halhy_4371</name>
</gene>
<evidence type="ECO:0000313" key="2">
    <source>
        <dbReference type="EMBL" id="AEE52215.1"/>
    </source>
</evidence>
<dbReference type="InterPro" id="IPR011040">
    <property type="entry name" value="Sialidase"/>
</dbReference>
<dbReference type="RefSeq" id="WP_013766753.1">
    <property type="nucleotide sequence ID" value="NC_015510.1"/>
</dbReference>
<dbReference type="HOGENOM" id="CLU_007128_1_0_10"/>
<reference evidence="2 3" key="1">
    <citation type="journal article" date="2011" name="Stand. Genomic Sci.">
        <title>Complete genome sequence of Haliscomenobacter hydrossis type strain (O).</title>
        <authorList>
            <consortium name="US DOE Joint Genome Institute (JGI-PGF)"/>
            <person name="Daligault H."/>
            <person name="Lapidus A."/>
            <person name="Zeytun A."/>
            <person name="Nolan M."/>
            <person name="Lucas S."/>
            <person name="Del Rio T.G."/>
            <person name="Tice H."/>
            <person name="Cheng J.F."/>
            <person name="Tapia R."/>
            <person name="Han C."/>
            <person name="Goodwin L."/>
            <person name="Pitluck S."/>
            <person name="Liolios K."/>
            <person name="Pagani I."/>
            <person name="Ivanova N."/>
            <person name="Huntemann M."/>
            <person name="Mavromatis K."/>
            <person name="Mikhailova N."/>
            <person name="Pati A."/>
            <person name="Chen A."/>
            <person name="Palaniappan K."/>
            <person name="Land M."/>
            <person name="Hauser L."/>
            <person name="Brambilla E.M."/>
            <person name="Rohde M."/>
            <person name="Verbarg S."/>
            <person name="Goker M."/>
            <person name="Bristow J."/>
            <person name="Eisen J.A."/>
            <person name="Markowitz V."/>
            <person name="Hugenholtz P."/>
            <person name="Kyrpides N.C."/>
            <person name="Klenk H.P."/>
            <person name="Woyke T."/>
        </authorList>
    </citation>
    <scope>NUCLEOTIDE SEQUENCE [LARGE SCALE GENOMIC DNA]</scope>
    <source>
        <strain evidence="3">ATCC 27775 / DSM 1100 / LMG 10767 / O</strain>
    </source>
</reference>
<reference key="2">
    <citation type="submission" date="2011-04" db="EMBL/GenBank/DDBJ databases">
        <title>Complete sequence of chromosome of Haliscomenobacter hydrossis DSM 1100.</title>
        <authorList>
            <consortium name="US DOE Joint Genome Institute (JGI-PGF)"/>
            <person name="Lucas S."/>
            <person name="Han J."/>
            <person name="Lapidus A."/>
            <person name="Bruce D."/>
            <person name="Goodwin L."/>
            <person name="Pitluck S."/>
            <person name="Peters L."/>
            <person name="Kyrpides N."/>
            <person name="Mavromatis K."/>
            <person name="Ivanova N."/>
            <person name="Ovchinnikova G."/>
            <person name="Pagani I."/>
            <person name="Daligault H."/>
            <person name="Detter J.C."/>
            <person name="Han C."/>
            <person name="Land M."/>
            <person name="Hauser L."/>
            <person name="Markowitz V."/>
            <person name="Cheng J.-F."/>
            <person name="Hugenholtz P."/>
            <person name="Woyke T."/>
            <person name="Wu D."/>
            <person name="Verbarg S."/>
            <person name="Frueling A."/>
            <person name="Brambilla E."/>
            <person name="Klenk H.-P."/>
            <person name="Eisen J.A."/>
        </authorList>
    </citation>
    <scope>NUCLEOTIDE SEQUENCE</scope>
    <source>
        <strain>DSM 1100</strain>
    </source>
</reference>
<dbReference type="eggNOG" id="COG4409">
    <property type="taxonomic scope" value="Bacteria"/>
</dbReference>
<dbReference type="PANTHER" id="PTHR43752">
    <property type="entry name" value="BNR/ASP-BOX REPEAT FAMILY PROTEIN"/>
    <property type="match status" value="1"/>
</dbReference>
<protein>
    <submittedName>
        <fullName evidence="2">BNR/Asp-box repeat domain protein</fullName>
    </submittedName>
</protein>
<evidence type="ECO:0000313" key="3">
    <source>
        <dbReference type="Proteomes" id="UP000008461"/>
    </source>
</evidence>
<dbReference type="EMBL" id="CP002691">
    <property type="protein sequence ID" value="AEE52215.1"/>
    <property type="molecule type" value="Genomic_DNA"/>
</dbReference>
<dbReference type="CDD" id="cd15482">
    <property type="entry name" value="Sialidase_non-viral"/>
    <property type="match status" value="1"/>
</dbReference>
<dbReference type="Pfam" id="PF13088">
    <property type="entry name" value="BNR_2"/>
    <property type="match status" value="1"/>
</dbReference>
<keyword evidence="3" id="KW-1185">Reference proteome</keyword>
<accession>F4KPW5</accession>
<dbReference type="PANTHER" id="PTHR43752:SF2">
    <property type="entry name" value="BNR_ASP-BOX REPEAT FAMILY PROTEIN"/>
    <property type="match status" value="1"/>
</dbReference>
<dbReference type="KEGG" id="hhy:Halhy_4371"/>
<name>F4KPW5_HALH1</name>
<sequence>MRLLPFTLLCCIGLTAQSINFTSEFIYEQAPFPSCHASTLAETPQGLIAAWFGGTHERHKDVGIWSSRLVNGKWTSPVELANGVQNASLRHPCWNPVLFQMPGAELLLFYKVGPSPADWWGMLMRSTDGGLSWSTPEKLPEGILGPIKNKPVLLKDGTLLCPSSSEHDGWRVHFESTKDAGRTWQKTAAINDGKEFSAIQPSVLFHADGRLQILCRSKNGFVLEAFSKDNGQTWSPLKKTSIPNPNSGTDAVTLRDGRQLLVYNHVTKRSRQWGGDRSPLNVSLSTDGKHWKSMTVLEQEPKQEFSYPAVIQTQDGRVHITYTWKRQRIKYVSMGLPE</sequence>
<dbReference type="Gene3D" id="2.120.10.10">
    <property type="match status" value="1"/>
</dbReference>
<dbReference type="SUPFAM" id="SSF50939">
    <property type="entry name" value="Sialidases"/>
    <property type="match status" value="1"/>
</dbReference>
<dbReference type="InterPro" id="IPR036278">
    <property type="entry name" value="Sialidase_sf"/>
</dbReference>
<dbReference type="eggNOG" id="COG4692">
    <property type="taxonomic scope" value="Bacteria"/>
</dbReference>
<organism evidence="2 3">
    <name type="scientific">Haliscomenobacter hydrossis (strain ATCC 27775 / DSM 1100 / LMG 10767 / O)</name>
    <dbReference type="NCBI Taxonomy" id="760192"/>
    <lineage>
        <taxon>Bacteria</taxon>
        <taxon>Pseudomonadati</taxon>
        <taxon>Bacteroidota</taxon>
        <taxon>Saprospiria</taxon>
        <taxon>Saprospirales</taxon>
        <taxon>Haliscomenobacteraceae</taxon>
        <taxon>Haliscomenobacter</taxon>
    </lineage>
</organism>
<dbReference type="STRING" id="760192.Halhy_4371"/>
<dbReference type="OrthoDB" id="41724at2"/>
<dbReference type="AlphaFoldDB" id="F4KPW5"/>
<feature type="domain" description="Sialidase" evidence="1">
    <location>
        <begin position="47"/>
        <end position="320"/>
    </location>
</feature>
<dbReference type="Proteomes" id="UP000008461">
    <property type="component" value="Chromosome"/>
</dbReference>
<evidence type="ECO:0000259" key="1">
    <source>
        <dbReference type="Pfam" id="PF13088"/>
    </source>
</evidence>
<proteinExistence type="predicted"/>